<dbReference type="EMBL" id="RBNJ01002444">
    <property type="protein sequence ID" value="RUS31970.1"/>
    <property type="molecule type" value="Genomic_DNA"/>
</dbReference>
<evidence type="ECO:0000313" key="2">
    <source>
        <dbReference type="Proteomes" id="UP000274822"/>
    </source>
</evidence>
<comment type="caution">
    <text evidence="1">The sequence shown here is derived from an EMBL/GenBank/DDBJ whole genome shotgun (WGS) entry which is preliminary data.</text>
</comment>
<gene>
    <name evidence="1" type="ORF">BC938DRAFT_476627</name>
</gene>
<dbReference type="AlphaFoldDB" id="A0A433QQD0"/>
<evidence type="ECO:0000313" key="1">
    <source>
        <dbReference type="EMBL" id="RUS31970.1"/>
    </source>
</evidence>
<dbReference type="Proteomes" id="UP000274822">
    <property type="component" value="Unassembled WGS sequence"/>
</dbReference>
<proteinExistence type="predicted"/>
<sequence>MSLVTALGGYRLEHIGHASGWTCHCYKSVTRCSLPLTTVHCRSPPLTAAHCRSPPLATAHHRSPLLAATRRRSAPLTATRRLVSRTCQLVRLRTAPSRRSSGRI</sequence>
<feature type="non-terminal residue" evidence="1">
    <location>
        <position position="104"/>
    </location>
</feature>
<keyword evidence="2" id="KW-1185">Reference proteome</keyword>
<accession>A0A433QQD0</accession>
<protein>
    <submittedName>
        <fullName evidence="1">Uncharacterized protein</fullName>
    </submittedName>
</protein>
<reference evidence="1 2" key="1">
    <citation type="journal article" date="2018" name="New Phytol.">
        <title>Phylogenomics of Endogonaceae and evolution of mycorrhizas within Mucoromycota.</title>
        <authorList>
            <person name="Chang Y."/>
            <person name="Desiro A."/>
            <person name="Na H."/>
            <person name="Sandor L."/>
            <person name="Lipzen A."/>
            <person name="Clum A."/>
            <person name="Barry K."/>
            <person name="Grigoriev I.V."/>
            <person name="Martin F.M."/>
            <person name="Stajich J.E."/>
            <person name="Smith M.E."/>
            <person name="Bonito G."/>
            <person name="Spatafora J.W."/>
        </authorList>
    </citation>
    <scope>NUCLEOTIDE SEQUENCE [LARGE SCALE GENOMIC DNA]</scope>
    <source>
        <strain evidence="1 2">AD002</strain>
    </source>
</reference>
<organism evidence="1 2">
    <name type="scientific">Jimgerdemannia flammicorona</name>
    <dbReference type="NCBI Taxonomy" id="994334"/>
    <lineage>
        <taxon>Eukaryota</taxon>
        <taxon>Fungi</taxon>
        <taxon>Fungi incertae sedis</taxon>
        <taxon>Mucoromycota</taxon>
        <taxon>Mucoromycotina</taxon>
        <taxon>Endogonomycetes</taxon>
        <taxon>Endogonales</taxon>
        <taxon>Endogonaceae</taxon>
        <taxon>Jimgerdemannia</taxon>
    </lineage>
</organism>
<name>A0A433QQD0_9FUNG</name>